<feature type="region of interest" description="Disordered" evidence="1">
    <location>
        <begin position="134"/>
        <end position="158"/>
    </location>
</feature>
<reference evidence="3 4" key="1">
    <citation type="journal article" date="2018" name="PLoS Genet.">
        <title>Population sequencing reveals clonal diversity and ancestral inbreeding in the grapevine cultivar Chardonnay.</title>
        <authorList>
            <person name="Roach M.J."/>
            <person name="Johnson D.L."/>
            <person name="Bohlmann J."/>
            <person name="van Vuuren H.J."/>
            <person name="Jones S.J."/>
            <person name="Pretorius I.S."/>
            <person name="Schmidt S.A."/>
            <person name="Borneman A.R."/>
        </authorList>
    </citation>
    <scope>NUCLEOTIDE SEQUENCE [LARGE SCALE GENOMIC DNA]</scope>
    <source>
        <strain evidence="4">cv. Chardonnay</strain>
        <tissue evidence="3">Leaf</tissue>
    </source>
</reference>
<dbReference type="EMBL" id="QGNW01000222">
    <property type="protein sequence ID" value="RVW83898.1"/>
    <property type="molecule type" value="Genomic_DNA"/>
</dbReference>
<dbReference type="AlphaFoldDB" id="A0A438HHJ9"/>
<accession>A0A438HHJ9</accession>
<feature type="compositionally biased region" description="Basic and acidic residues" evidence="1">
    <location>
        <begin position="227"/>
        <end position="238"/>
    </location>
</feature>
<evidence type="ECO:0000256" key="1">
    <source>
        <dbReference type="SAM" id="MobiDB-lite"/>
    </source>
</evidence>
<sequence length="630" mass="69974">MQTTLSLMEQRVQNECMVGHLPTCLKGLDETLGGGIPFGVLTELKPWPKSLVSPVLVMPGLLWKIPSTVFPRLVSFASKMTCNSSSVAPEVSLNTLVHLRLYPKALRSSKSHSSHPSVFFSVAFTATKGPFSLSRGGVNSKSRHSRSSYNGGHGHGHGKWGSYTPRCQICKTKGHTIDRFRSHYECIKPTTQLVEAFNTSCSLSNGSESYWFIDIGASAHMTPDPSQLDKVEPYHESSNRTGGGNRAEHKHRHVTETGLALLFHSHVPPQHWIDAFSTTTYIINQLPMPILGGLSPFEVLSDDSVVEPFSHRPDFCTTSSAPFGSHPIITCTKFEIFKTRHPTHVNFVQSTPLIHAPLAIFEPKGFKSTAKNPAWLAAMDDEMKGDSNKSHLGSSHLMAKGYTQLLGLDYTDTFNLMVKASTVHVVLSLAVSHKWPLRQLDVKNAFLNGILHETVYMEQPPGYVDPHHPLHVCKLKNTLYVLKQAPRAWCSFTDPTLYRSLVGDLQYLTITCPDLPHSVNSISQFLHAPTDVHFQLHTRMPIGASCPDTRRSSFGYSIFLGNNLVSWSAKKQPTISHSSCESEYRALALTATEQSCNFLSSNPMFHKCAKHINLDYHFLHELVVDGTLRL</sequence>
<dbReference type="CDD" id="cd09272">
    <property type="entry name" value="RNase_HI_RT_Ty1"/>
    <property type="match status" value="1"/>
</dbReference>
<feature type="domain" description="Reverse transcriptase Ty1/copia-type" evidence="2">
    <location>
        <begin position="389"/>
        <end position="497"/>
    </location>
</feature>
<dbReference type="SUPFAM" id="SSF56672">
    <property type="entry name" value="DNA/RNA polymerases"/>
    <property type="match status" value="1"/>
</dbReference>
<name>A0A438HHJ9_VITVI</name>
<gene>
    <name evidence="3" type="primary">RE1_2024</name>
    <name evidence="3" type="ORF">CK203_042102</name>
</gene>
<comment type="caution">
    <text evidence="3">The sequence shown here is derived from an EMBL/GenBank/DDBJ whole genome shotgun (WGS) entry which is preliminary data.</text>
</comment>
<dbReference type="PANTHER" id="PTHR11439:SF455">
    <property type="entry name" value="RLK (RECEPTOR-LIKE PROTEIN KINASE) 8, PUTATIVE-RELATED"/>
    <property type="match status" value="1"/>
</dbReference>
<dbReference type="Pfam" id="PF07727">
    <property type="entry name" value="RVT_2"/>
    <property type="match status" value="1"/>
</dbReference>
<dbReference type="Proteomes" id="UP000288805">
    <property type="component" value="Unassembled WGS sequence"/>
</dbReference>
<evidence type="ECO:0000313" key="3">
    <source>
        <dbReference type="EMBL" id="RVW83898.1"/>
    </source>
</evidence>
<dbReference type="InterPro" id="IPR043502">
    <property type="entry name" value="DNA/RNA_pol_sf"/>
</dbReference>
<organism evidence="3 4">
    <name type="scientific">Vitis vinifera</name>
    <name type="common">Grape</name>
    <dbReference type="NCBI Taxonomy" id="29760"/>
    <lineage>
        <taxon>Eukaryota</taxon>
        <taxon>Viridiplantae</taxon>
        <taxon>Streptophyta</taxon>
        <taxon>Embryophyta</taxon>
        <taxon>Tracheophyta</taxon>
        <taxon>Spermatophyta</taxon>
        <taxon>Magnoliopsida</taxon>
        <taxon>eudicotyledons</taxon>
        <taxon>Gunneridae</taxon>
        <taxon>Pentapetalae</taxon>
        <taxon>rosids</taxon>
        <taxon>Vitales</taxon>
        <taxon>Vitaceae</taxon>
        <taxon>Viteae</taxon>
        <taxon>Vitis</taxon>
    </lineage>
</organism>
<dbReference type="InterPro" id="IPR013103">
    <property type="entry name" value="RVT_2"/>
</dbReference>
<proteinExistence type="predicted"/>
<dbReference type="InterPro" id="IPR012337">
    <property type="entry name" value="RNaseH-like_sf"/>
</dbReference>
<evidence type="ECO:0000259" key="2">
    <source>
        <dbReference type="Pfam" id="PF07727"/>
    </source>
</evidence>
<evidence type="ECO:0000313" key="4">
    <source>
        <dbReference type="Proteomes" id="UP000288805"/>
    </source>
</evidence>
<dbReference type="PANTHER" id="PTHR11439">
    <property type="entry name" value="GAG-POL-RELATED RETROTRANSPOSON"/>
    <property type="match status" value="1"/>
</dbReference>
<dbReference type="SUPFAM" id="SSF53098">
    <property type="entry name" value="Ribonuclease H-like"/>
    <property type="match status" value="1"/>
</dbReference>
<protein>
    <submittedName>
        <fullName evidence="3">Retrovirus-related Pol polyprotein from transposon RE1</fullName>
    </submittedName>
</protein>
<feature type="region of interest" description="Disordered" evidence="1">
    <location>
        <begin position="225"/>
        <end position="249"/>
    </location>
</feature>